<proteinExistence type="predicted"/>
<dbReference type="EMBL" id="CAJVQB010148153">
    <property type="protein sequence ID" value="CAG8855323.1"/>
    <property type="molecule type" value="Genomic_DNA"/>
</dbReference>
<evidence type="ECO:0000313" key="1">
    <source>
        <dbReference type="EMBL" id="CAG8855323.1"/>
    </source>
</evidence>
<name>A0ABN7XJ32_GIGMA</name>
<evidence type="ECO:0000313" key="2">
    <source>
        <dbReference type="Proteomes" id="UP000789901"/>
    </source>
</evidence>
<sequence length="185" mass="22207">GHKYKPLFPMISLTHWVVDELHVILRITDRLWLLLVSEIDVKTNSRIRNIISQEMLRIHVHFNWWEDQNTKMWTSTSLTGVDKLKVLQNFNLDLLFLNKSRAQLIRRLWNGFNELYEDMHKQRINGVEFKKKALEWINLFLTPSSGNPNHPQTFIKGLYRPYDITPYIHTLVYHIPEFLNLHSNF</sequence>
<keyword evidence="2" id="KW-1185">Reference proteome</keyword>
<accession>A0ABN7XJ32</accession>
<feature type="non-terminal residue" evidence="1">
    <location>
        <position position="1"/>
    </location>
</feature>
<comment type="caution">
    <text evidence="1">The sequence shown here is derived from an EMBL/GenBank/DDBJ whole genome shotgun (WGS) entry which is preliminary data.</text>
</comment>
<feature type="non-terminal residue" evidence="1">
    <location>
        <position position="185"/>
    </location>
</feature>
<reference evidence="1 2" key="1">
    <citation type="submission" date="2021-06" db="EMBL/GenBank/DDBJ databases">
        <authorList>
            <person name="Kallberg Y."/>
            <person name="Tangrot J."/>
            <person name="Rosling A."/>
        </authorList>
    </citation>
    <scope>NUCLEOTIDE SEQUENCE [LARGE SCALE GENOMIC DNA]</scope>
    <source>
        <strain evidence="1 2">120-4 pot B 10/14</strain>
    </source>
</reference>
<dbReference type="Proteomes" id="UP000789901">
    <property type="component" value="Unassembled WGS sequence"/>
</dbReference>
<gene>
    <name evidence="1" type="ORF">GMARGA_LOCUS44144</name>
</gene>
<protein>
    <submittedName>
        <fullName evidence="1">43433_t:CDS:1</fullName>
    </submittedName>
</protein>
<organism evidence="1 2">
    <name type="scientific">Gigaspora margarita</name>
    <dbReference type="NCBI Taxonomy" id="4874"/>
    <lineage>
        <taxon>Eukaryota</taxon>
        <taxon>Fungi</taxon>
        <taxon>Fungi incertae sedis</taxon>
        <taxon>Mucoromycota</taxon>
        <taxon>Glomeromycotina</taxon>
        <taxon>Glomeromycetes</taxon>
        <taxon>Diversisporales</taxon>
        <taxon>Gigasporaceae</taxon>
        <taxon>Gigaspora</taxon>
    </lineage>
</organism>